<feature type="domain" description="F5/8 type C" evidence="7">
    <location>
        <begin position="20"/>
        <end position="159"/>
    </location>
</feature>
<dbReference type="Gene3D" id="2.60.40.10">
    <property type="entry name" value="Immunoglobulins"/>
    <property type="match status" value="1"/>
</dbReference>
<dbReference type="AlphaFoldDB" id="A0A1W2FCW8"/>
<dbReference type="InterPro" id="IPR013783">
    <property type="entry name" value="Ig-like_fold"/>
</dbReference>
<evidence type="ECO:0000256" key="3">
    <source>
        <dbReference type="ARBA" id="ARBA00023277"/>
    </source>
</evidence>
<dbReference type="RefSeq" id="WP_235038918.1">
    <property type="nucleotide sequence ID" value="NZ_FWXV01000005.1"/>
</dbReference>
<name>A0A1W2FCW8_KIBAR</name>
<evidence type="ECO:0000256" key="4">
    <source>
        <dbReference type="ARBA" id="ARBA00023295"/>
    </source>
</evidence>
<dbReference type="GO" id="GO:0003993">
    <property type="term" value="F:acid phosphatase activity"/>
    <property type="evidence" value="ECO:0007669"/>
    <property type="project" value="InterPro"/>
</dbReference>
<evidence type="ECO:0000256" key="6">
    <source>
        <dbReference type="SAM" id="SignalP"/>
    </source>
</evidence>
<dbReference type="SUPFAM" id="SSF56300">
    <property type="entry name" value="Metallo-dependent phosphatases"/>
    <property type="match status" value="1"/>
</dbReference>
<dbReference type="SUPFAM" id="SSF49785">
    <property type="entry name" value="Galactose-binding domain-like"/>
    <property type="match status" value="1"/>
</dbReference>
<dbReference type="InterPro" id="IPR003961">
    <property type="entry name" value="FN3_dom"/>
</dbReference>
<feature type="domain" description="Fibronectin type-III" evidence="8">
    <location>
        <begin position="171"/>
        <end position="256"/>
    </location>
</feature>
<dbReference type="GO" id="GO:0016798">
    <property type="term" value="F:hydrolase activity, acting on glycosyl bonds"/>
    <property type="evidence" value="ECO:0007669"/>
    <property type="project" value="UniProtKB-KW"/>
</dbReference>
<sequence>MTRPVLPRAIAVGAVLVLVCQPVVSANAAENLLSYNKPTTTSSIENASFAGNYAVDGNAATRWASAEGSDPEWISVDLGGPAAITKVKLSWEAAYASEYRIQTSSDGSSWSDVKSVTGSDGTVDEHAGLSVAGRYVRIYGTKRGTPYGYSLWELEVYGSRTGGGDVDPPTAPSGLRVTSSTSDSVALAWDPASDNVGVTGYEILRNGNVVGTATTTTFTDSGLASGTSFTYTVRARDAAGNLSAASAPIQGATQPGSSTGTVLVVAGDIAKPELPGEHTKTAALIAGIKPSYVLTVGDNQYDNGTISEFRSYYDKTWGRFKSITKPTPGNHEWYDKLKGYKAYFGSIATPQGKPYYSYDIGDFHFVALDSDPLTDGITGEQLTWLRQDLARNQKACVVGYWHHPRFNSGKYGDDKTIAPFWNELLKVRADVVFSGHDHHYERIKPLNSSGRVDEANGLRSAIVGIGGDSLYTQIKPREGVEKSFAKHGVMKLVLNGKSYSWEIIGTDGTTLDKAGPYTCR</sequence>
<dbReference type="Pfam" id="PF00041">
    <property type="entry name" value="fn3"/>
    <property type="match status" value="1"/>
</dbReference>
<dbReference type="InterPro" id="IPR039331">
    <property type="entry name" value="PAPs-like"/>
</dbReference>
<organism evidence="9 10">
    <name type="scientific">Kibdelosporangium aridum</name>
    <dbReference type="NCBI Taxonomy" id="2030"/>
    <lineage>
        <taxon>Bacteria</taxon>
        <taxon>Bacillati</taxon>
        <taxon>Actinomycetota</taxon>
        <taxon>Actinomycetes</taxon>
        <taxon>Pseudonocardiales</taxon>
        <taxon>Pseudonocardiaceae</taxon>
        <taxon>Kibdelosporangium</taxon>
    </lineage>
</organism>
<dbReference type="Pfam" id="PF00149">
    <property type="entry name" value="Metallophos"/>
    <property type="match status" value="1"/>
</dbReference>
<gene>
    <name evidence="9" type="ORF">SAMN05661093_06180</name>
</gene>
<dbReference type="PANTHER" id="PTHR22953:SF153">
    <property type="entry name" value="PURPLE ACID PHOSPHATASE"/>
    <property type="match status" value="1"/>
</dbReference>
<evidence type="ECO:0000256" key="5">
    <source>
        <dbReference type="ARBA" id="ARBA00023326"/>
    </source>
</evidence>
<feature type="chain" id="PRO_5013162161" evidence="6">
    <location>
        <begin position="29"/>
        <end position="520"/>
    </location>
</feature>
<dbReference type="InterPro" id="IPR029052">
    <property type="entry name" value="Metallo-depent_PP-like"/>
</dbReference>
<dbReference type="PROSITE" id="PS50853">
    <property type="entry name" value="FN3"/>
    <property type="match status" value="1"/>
</dbReference>
<evidence type="ECO:0000259" key="7">
    <source>
        <dbReference type="PROSITE" id="PS50022"/>
    </source>
</evidence>
<dbReference type="CDD" id="cd00063">
    <property type="entry name" value="FN3"/>
    <property type="match status" value="1"/>
</dbReference>
<evidence type="ECO:0000313" key="9">
    <source>
        <dbReference type="EMBL" id="SMD19532.1"/>
    </source>
</evidence>
<dbReference type="Gene3D" id="3.60.21.10">
    <property type="match status" value="1"/>
</dbReference>
<dbReference type="PANTHER" id="PTHR22953">
    <property type="entry name" value="ACID PHOSPHATASE RELATED"/>
    <property type="match status" value="1"/>
</dbReference>
<dbReference type="Pfam" id="PF00754">
    <property type="entry name" value="F5_F8_type_C"/>
    <property type="match status" value="1"/>
</dbReference>
<dbReference type="SMART" id="SM00060">
    <property type="entry name" value="FN3"/>
    <property type="match status" value="1"/>
</dbReference>
<dbReference type="Gene3D" id="2.60.120.260">
    <property type="entry name" value="Galactose-binding domain-like"/>
    <property type="match status" value="1"/>
</dbReference>
<dbReference type="Proteomes" id="UP000192674">
    <property type="component" value="Unassembled WGS sequence"/>
</dbReference>
<dbReference type="SUPFAM" id="SSF49265">
    <property type="entry name" value="Fibronectin type III"/>
    <property type="match status" value="1"/>
</dbReference>
<protein>
    <submittedName>
        <fullName evidence="9">Chitodextrinase</fullName>
    </submittedName>
</protein>
<dbReference type="PROSITE" id="PS50022">
    <property type="entry name" value="FA58C_3"/>
    <property type="match status" value="1"/>
</dbReference>
<dbReference type="EMBL" id="FWXV01000005">
    <property type="protein sequence ID" value="SMD19532.1"/>
    <property type="molecule type" value="Genomic_DNA"/>
</dbReference>
<accession>A0A1W2FCW8</accession>
<proteinExistence type="predicted"/>
<dbReference type="InterPro" id="IPR004843">
    <property type="entry name" value="Calcineurin-like_PHP"/>
</dbReference>
<feature type="signal peptide" evidence="6">
    <location>
        <begin position="1"/>
        <end position="28"/>
    </location>
</feature>
<dbReference type="FunFam" id="2.60.40.10:FF:001114">
    <property type="entry name" value="Chitinase A1"/>
    <property type="match status" value="1"/>
</dbReference>
<reference evidence="9 10" key="1">
    <citation type="submission" date="2017-04" db="EMBL/GenBank/DDBJ databases">
        <authorList>
            <person name="Afonso C.L."/>
            <person name="Miller P.J."/>
            <person name="Scott M.A."/>
            <person name="Spackman E."/>
            <person name="Goraichik I."/>
            <person name="Dimitrov K.M."/>
            <person name="Suarez D.L."/>
            <person name="Swayne D.E."/>
        </authorList>
    </citation>
    <scope>NUCLEOTIDE SEQUENCE [LARGE SCALE GENOMIC DNA]</scope>
    <source>
        <strain evidence="9 10">DSM 43828</strain>
    </source>
</reference>
<keyword evidence="5" id="KW-0624">Polysaccharide degradation</keyword>
<dbReference type="GO" id="GO:0000272">
    <property type="term" value="P:polysaccharide catabolic process"/>
    <property type="evidence" value="ECO:0007669"/>
    <property type="project" value="UniProtKB-KW"/>
</dbReference>
<keyword evidence="10" id="KW-1185">Reference proteome</keyword>
<dbReference type="InterPro" id="IPR036116">
    <property type="entry name" value="FN3_sf"/>
</dbReference>
<keyword evidence="3" id="KW-0119">Carbohydrate metabolism</keyword>
<evidence type="ECO:0000313" key="10">
    <source>
        <dbReference type="Proteomes" id="UP000192674"/>
    </source>
</evidence>
<keyword evidence="4" id="KW-0326">Glycosidase</keyword>
<keyword evidence="2" id="KW-0378">Hydrolase</keyword>
<evidence type="ECO:0000259" key="8">
    <source>
        <dbReference type="PROSITE" id="PS50853"/>
    </source>
</evidence>
<dbReference type="InterPro" id="IPR008979">
    <property type="entry name" value="Galactose-bd-like_sf"/>
</dbReference>
<evidence type="ECO:0000256" key="1">
    <source>
        <dbReference type="ARBA" id="ARBA00022729"/>
    </source>
</evidence>
<keyword evidence="1 6" id="KW-0732">Signal</keyword>
<evidence type="ECO:0000256" key="2">
    <source>
        <dbReference type="ARBA" id="ARBA00022801"/>
    </source>
</evidence>
<dbReference type="InterPro" id="IPR000421">
    <property type="entry name" value="FA58C"/>
</dbReference>